<evidence type="ECO:0000313" key="3">
    <source>
        <dbReference type="EMBL" id="CAB9499197.1"/>
    </source>
</evidence>
<feature type="region of interest" description="Disordered" evidence="1">
    <location>
        <begin position="329"/>
        <end position="395"/>
    </location>
</feature>
<dbReference type="PANTHER" id="PTHR43081">
    <property type="entry name" value="ADENYLATE CYCLASE, TERMINAL-DIFFERENTIATION SPECIFIC-RELATED"/>
    <property type="match status" value="1"/>
</dbReference>
<evidence type="ECO:0000256" key="1">
    <source>
        <dbReference type="SAM" id="MobiDB-lite"/>
    </source>
</evidence>
<dbReference type="Pfam" id="PF00211">
    <property type="entry name" value="Guanylate_cyc"/>
    <property type="match status" value="1"/>
</dbReference>
<name>A0A9N8H481_9STRA</name>
<dbReference type="InterPro" id="IPR029787">
    <property type="entry name" value="Nucleotide_cyclase"/>
</dbReference>
<keyword evidence="4" id="KW-1185">Reference proteome</keyword>
<dbReference type="Gene3D" id="3.30.70.1230">
    <property type="entry name" value="Nucleotide cyclase"/>
    <property type="match status" value="1"/>
</dbReference>
<dbReference type="SUPFAM" id="SSF55073">
    <property type="entry name" value="Nucleotide cyclase"/>
    <property type="match status" value="1"/>
</dbReference>
<dbReference type="OrthoDB" id="60033at2759"/>
<feature type="compositionally biased region" description="Polar residues" evidence="1">
    <location>
        <begin position="381"/>
        <end position="395"/>
    </location>
</feature>
<dbReference type="InterPro" id="IPR001054">
    <property type="entry name" value="A/G_cyclase"/>
</dbReference>
<feature type="compositionally biased region" description="Low complexity" evidence="1">
    <location>
        <begin position="357"/>
        <end position="380"/>
    </location>
</feature>
<dbReference type="CDD" id="cd07302">
    <property type="entry name" value="CHD"/>
    <property type="match status" value="1"/>
</dbReference>
<feature type="compositionally biased region" description="Basic and acidic residues" evidence="1">
    <location>
        <begin position="1"/>
        <end position="11"/>
    </location>
</feature>
<comment type="caution">
    <text evidence="3">The sequence shown here is derived from an EMBL/GenBank/DDBJ whole genome shotgun (WGS) entry which is preliminary data.</text>
</comment>
<evidence type="ECO:0000313" key="4">
    <source>
        <dbReference type="Proteomes" id="UP001153069"/>
    </source>
</evidence>
<organism evidence="3 4">
    <name type="scientific">Seminavis robusta</name>
    <dbReference type="NCBI Taxonomy" id="568900"/>
    <lineage>
        <taxon>Eukaryota</taxon>
        <taxon>Sar</taxon>
        <taxon>Stramenopiles</taxon>
        <taxon>Ochrophyta</taxon>
        <taxon>Bacillariophyta</taxon>
        <taxon>Bacillariophyceae</taxon>
        <taxon>Bacillariophycidae</taxon>
        <taxon>Naviculales</taxon>
        <taxon>Naviculaceae</taxon>
        <taxon>Seminavis</taxon>
    </lineage>
</organism>
<proteinExistence type="predicted"/>
<feature type="domain" description="Guanylate cyclase" evidence="2">
    <location>
        <begin position="269"/>
        <end position="511"/>
    </location>
</feature>
<dbReference type="InterPro" id="IPR050697">
    <property type="entry name" value="Adenylyl/Guanylyl_Cyclase_3/4"/>
</dbReference>
<protein>
    <submittedName>
        <fullName evidence="3">Photoactivated adenylate cyclase subunit alpha</fullName>
    </submittedName>
</protein>
<feature type="region of interest" description="Disordered" evidence="1">
    <location>
        <begin position="1"/>
        <end position="48"/>
    </location>
</feature>
<dbReference type="PANTHER" id="PTHR43081:SF11">
    <property type="entry name" value="BLR2264 PROTEIN"/>
    <property type="match status" value="1"/>
</dbReference>
<reference evidence="3" key="1">
    <citation type="submission" date="2020-06" db="EMBL/GenBank/DDBJ databases">
        <authorList>
            <consortium name="Plant Systems Biology data submission"/>
        </authorList>
    </citation>
    <scope>NUCLEOTIDE SEQUENCE</scope>
    <source>
        <strain evidence="3">D6</strain>
    </source>
</reference>
<dbReference type="GO" id="GO:0035556">
    <property type="term" value="P:intracellular signal transduction"/>
    <property type="evidence" value="ECO:0007669"/>
    <property type="project" value="InterPro"/>
</dbReference>
<sequence length="574" mass="64218">MSSHHPERVAIDSDDEESLSSPPPTEEEEEHSRKQNNGNNRKKKKADDGYDDVSKMIYSHSMSETLILWLLTNGKDAPNMSVLIDRYLRLLVQKMNIPVHRSHISYLLNHPQAGARFWKWFGPGRMTSFYHPRSFIDRRFEFAAHDSPFILLELGAPYVRVRASDATVSDDIAWFRKEGYTDYLALVDLNRDGEYQGAFSWATQHPQGFCDEHIHFFHKTLPALTVIARIHISNIVTKRLLQTYLGHDPGRRVAAGMIQRGQGISMRSVIWFSDVRDFTKLSDKYGRIIALNVINTVFELTEQVMTKHKGEILKFMGDGCMSIFPEQQNQSLDSTSKQEHHLLSSNDSDNLDDNDNDSSNNSSVNTLSGSNPSLGSSSSSEHAQQHGSTTQSVKRRNSTTFFDFTNLEMLQQELAAAADHTDKNERDDSAGFTSLETMVGMDPTRRARAAAVELQQLIQAACRDRKAQGLPHISVGIGLHYGTCSYGNVGGESRLDFTVIGPAVNLASRVESLCGKLDASILATAEFVHLDVEAEEGGWQSCGQHAVKGVAQPVDVYQLKQQQQQTETEVEEPT</sequence>
<dbReference type="GO" id="GO:0006171">
    <property type="term" value="P:cAMP biosynthetic process"/>
    <property type="evidence" value="ECO:0007669"/>
    <property type="project" value="TreeGrafter"/>
</dbReference>
<dbReference type="AlphaFoldDB" id="A0A9N8H481"/>
<evidence type="ECO:0000259" key="2">
    <source>
        <dbReference type="PROSITE" id="PS50125"/>
    </source>
</evidence>
<dbReference type="Proteomes" id="UP001153069">
    <property type="component" value="Unassembled WGS sequence"/>
</dbReference>
<dbReference type="PROSITE" id="PS50125">
    <property type="entry name" value="GUANYLATE_CYCLASE_2"/>
    <property type="match status" value="1"/>
</dbReference>
<accession>A0A9N8H481</accession>
<gene>
    <name evidence="3" type="ORF">SEMRO_55_G032530.1</name>
</gene>
<dbReference type="EMBL" id="CAICTM010000054">
    <property type="protein sequence ID" value="CAB9499197.1"/>
    <property type="molecule type" value="Genomic_DNA"/>
</dbReference>